<dbReference type="Proteomes" id="UP000015464">
    <property type="component" value="Unassembled WGS sequence"/>
</dbReference>
<name>S9W713_SCHCR</name>
<sequence length="294" mass="34061">MEKLLQDNCQLKNNLIKLESRVQTYSQSESFYRQYFEDFQIIRNKLSEIHHLMIEMDEKLLPTNTALKSSTSSSSTLNDSVDEKRDITFRKTRYPLLKDFSVPDLENPPGMHLPGRKSKFPPLPKLPSKCILADKTNNCVSNSRTMLKKMKPPTHNIENIETTIESEKDFSENENNVPSGKEVMKEQVNSKPSNVRVCIPFKAFDSVADSEGKNQNEADNRYRGKESTHSVTTARAGREKRAVKSVNYAIPDLRMKLRRSFELPKDKKRRRHCRLHTNKQNKNQMKNPENDDTD</sequence>
<dbReference type="GeneID" id="25038513"/>
<evidence type="ECO:0000313" key="2">
    <source>
        <dbReference type="EMBL" id="EPY54309.1"/>
    </source>
</evidence>
<feature type="compositionally biased region" description="Basic and acidic residues" evidence="1">
    <location>
        <begin position="210"/>
        <end position="228"/>
    </location>
</feature>
<dbReference type="OMA" id="SKCILAD"/>
<dbReference type="HOGENOM" id="CLU_847752_0_0_1"/>
<dbReference type="AlphaFoldDB" id="S9W713"/>
<organism evidence="2 3">
    <name type="scientific">Schizosaccharomyces cryophilus (strain OY26 / ATCC MYA-4695 / CBS 11777 / NBRC 106824 / NRRL Y48691)</name>
    <name type="common">Fission yeast</name>
    <dbReference type="NCBI Taxonomy" id="653667"/>
    <lineage>
        <taxon>Eukaryota</taxon>
        <taxon>Fungi</taxon>
        <taxon>Dikarya</taxon>
        <taxon>Ascomycota</taxon>
        <taxon>Taphrinomycotina</taxon>
        <taxon>Schizosaccharomycetes</taxon>
        <taxon>Schizosaccharomycetales</taxon>
        <taxon>Schizosaccharomycetaceae</taxon>
        <taxon>Schizosaccharomyces</taxon>
    </lineage>
</organism>
<feature type="compositionally biased region" description="Basic residues" evidence="1">
    <location>
        <begin position="266"/>
        <end position="279"/>
    </location>
</feature>
<dbReference type="EMBL" id="KE546988">
    <property type="protein sequence ID" value="EPY54309.1"/>
    <property type="molecule type" value="Genomic_DNA"/>
</dbReference>
<dbReference type="STRING" id="653667.S9W713"/>
<evidence type="ECO:0000313" key="3">
    <source>
        <dbReference type="Proteomes" id="UP000015464"/>
    </source>
</evidence>
<dbReference type="RefSeq" id="XP_013021915.1">
    <property type="nucleotide sequence ID" value="XM_013166461.1"/>
</dbReference>
<reference evidence="2 3" key="1">
    <citation type="journal article" date="2011" name="Science">
        <title>Comparative functional genomics of the fission yeasts.</title>
        <authorList>
            <person name="Rhind N."/>
            <person name="Chen Z."/>
            <person name="Yassour M."/>
            <person name="Thompson D.A."/>
            <person name="Haas B.J."/>
            <person name="Habib N."/>
            <person name="Wapinski I."/>
            <person name="Roy S."/>
            <person name="Lin M.F."/>
            <person name="Heiman D.I."/>
            <person name="Young S.K."/>
            <person name="Furuya K."/>
            <person name="Guo Y."/>
            <person name="Pidoux A."/>
            <person name="Chen H.M."/>
            <person name="Robbertse B."/>
            <person name="Goldberg J.M."/>
            <person name="Aoki K."/>
            <person name="Bayne E.H."/>
            <person name="Berlin A.M."/>
            <person name="Desjardins C.A."/>
            <person name="Dobbs E."/>
            <person name="Dukaj L."/>
            <person name="Fan L."/>
            <person name="FitzGerald M.G."/>
            <person name="French C."/>
            <person name="Gujja S."/>
            <person name="Hansen K."/>
            <person name="Keifenheim D."/>
            <person name="Levin J.Z."/>
            <person name="Mosher R.A."/>
            <person name="Mueller C.A."/>
            <person name="Pfiffner J."/>
            <person name="Priest M."/>
            <person name="Russ C."/>
            <person name="Smialowska A."/>
            <person name="Swoboda P."/>
            <person name="Sykes S.M."/>
            <person name="Vaughn M."/>
            <person name="Vengrova S."/>
            <person name="Yoder R."/>
            <person name="Zeng Q."/>
            <person name="Allshire R."/>
            <person name="Baulcombe D."/>
            <person name="Birren B.W."/>
            <person name="Brown W."/>
            <person name="Ekwall K."/>
            <person name="Kellis M."/>
            <person name="Leatherwood J."/>
            <person name="Levin H."/>
            <person name="Margalit H."/>
            <person name="Martienssen R."/>
            <person name="Nieduszynski C.A."/>
            <person name="Spatafora J.W."/>
            <person name="Friedman N."/>
            <person name="Dalgaard J.Z."/>
            <person name="Baumann P."/>
            <person name="Niki H."/>
            <person name="Regev A."/>
            <person name="Nusbaum C."/>
        </authorList>
    </citation>
    <scope>NUCLEOTIDE SEQUENCE [LARGE SCALE GENOMIC DNA]</scope>
    <source>
        <strain evidence="3">OY26 / ATCC MYA-4695 / CBS 11777 / NBRC 106824 / NRRL Y48691</strain>
    </source>
</reference>
<dbReference type="OrthoDB" id="5394106at2759"/>
<feature type="region of interest" description="Disordered" evidence="1">
    <location>
        <begin position="209"/>
        <end position="239"/>
    </location>
</feature>
<gene>
    <name evidence="2" type="ORF">SPOG_04200</name>
</gene>
<protein>
    <submittedName>
        <fullName evidence="2">Shugoshin Sgo1</fullName>
    </submittedName>
</protein>
<proteinExistence type="predicted"/>
<evidence type="ECO:0000256" key="1">
    <source>
        <dbReference type="SAM" id="MobiDB-lite"/>
    </source>
</evidence>
<keyword evidence="3" id="KW-1185">Reference proteome</keyword>
<feature type="region of interest" description="Disordered" evidence="1">
    <location>
        <begin position="260"/>
        <end position="294"/>
    </location>
</feature>
<accession>S9W713</accession>